<sequence>MWVHKQGYYWKLDGIVQVGLGSELTQLQTLLQSARPLDRARPSDLKLWKPRQRSAYMSNYYVTITTPHLPDLFLCLSFTIWPQIA</sequence>
<keyword evidence="1" id="KW-0496">Mitochondrion</keyword>
<comment type="caution">
    <text evidence="1">The sequence shown here is derived from an EMBL/GenBank/DDBJ whole genome shotgun (WGS) entry which is preliminary data.</text>
</comment>
<proteinExistence type="predicted"/>
<dbReference type="AlphaFoldDB" id="A0A101LYJ1"/>
<gene>
    <name evidence="1" type="ORF">ABT39_MTgene5921</name>
</gene>
<accession>A0A101LYJ1</accession>
<geneLocation type="mitochondrion" evidence="1"/>
<organism evidence="1">
    <name type="scientific">Picea glauca</name>
    <name type="common">White spruce</name>
    <name type="synonym">Pinus glauca</name>
    <dbReference type="NCBI Taxonomy" id="3330"/>
    <lineage>
        <taxon>Eukaryota</taxon>
        <taxon>Viridiplantae</taxon>
        <taxon>Streptophyta</taxon>
        <taxon>Embryophyta</taxon>
        <taxon>Tracheophyta</taxon>
        <taxon>Spermatophyta</taxon>
        <taxon>Pinopsida</taxon>
        <taxon>Pinidae</taxon>
        <taxon>Conifers I</taxon>
        <taxon>Pinales</taxon>
        <taxon>Pinaceae</taxon>
        <taxon>Picea</taxon>
    </lineage>
</organism>
<evidence type="ECO:0000313" key="1">
    <source>
        <dbReference type="EMBL" id="KUM47734.1"/>
    </source>
</evidence>
<dbReference type="EMBL" id="LKAM01000007">
    <property type="protein sequence ID" value="KUM47734.1"/>
    <property type="molecule type" value="Genomic_DNA"/>
</dbReference>
<protein>
    <submittedName>
        <fullName evidence="1">Uncharacterized protein</fullName>
    </submittedName>
</protein>
<name>A0A101LYJ1_PICGL</name>
<reference evidence="1" key="1">
    <citation type="journal article" date="2015" name="Genome Biol. Evol.">
        <title>Organellar Genomes of White Spruce (Picea glauca): Assembly and Annotation.</title>
        <authorList>
            <person name="Jackman S.D."/>
            <person name="Warren R.L."/>
            <person name="Gibb E.A."/>
            <person name="Vandervalk B.P."/>
            <person name="Mohamadi H."/>
            <person name="Chu J."/>
            <person name="Raymond A."/>
            <person name="Pleasance S."/>
            <person name="Coope R."/>
            <person name="Wildung M.R."/>
            <person name="Ritland C.E."/>
            <person name="Bousquet J."/>
            <person name="Jones S.J."/>
            <person name="Bohlmann J."/>
            <person name="Birol I."/>
        </authorList>
    </citation>
    <scope>NUCLEOTIDE SEQUENCE [LARGE SCALE GENOMIC DNA]</scope>
    <source>
        <tissue evidence="1">Flushing bud</tissue>
    </source>
</reference>